<accession>A0A397UA22</accession>
<evidence type="ECO:0000313" key="10">
    <source>
        <dbReference type="Proteomes" id="UP000266673"/>
    </source>
</evidence>
<dbReference type="EC" id="2.7.1.17" evidence="6"/>
<dbReference type="GO" id="GO:0042732">
    <property type="term" value="P:D-xylose metabolic process"/>
    <property type="evidence" value="ECO:0007669"/>
    <property type="project" value="UniProtKB-UniRule"/>
</dbReference>
<evidence type="ECO:0000259" key="7">
    <source>
        <dbReference type="Pfam" id="PF00370"/>
    </source>
</evidence>
<keyword evidence="4 6" id="KW-0418">Kinase</keyword>
<sequence length="578" mass="65047">MSALLKNEVNLYIGLDLSTQALKLTVINDNCRVIFEESVHFDNEFGDKYGYTFLIKNGVITNENVVTCPTMLWVESIDLLLEKLQSQEFPFFKVKVISGAGQQHGSVYWSTTSQSTLNSLNSSYSLATQLKSNKVFTITNSPTWQDSSTSLQCKNLEKLIGGPDVLALISGSKGFERFTGNQISKICLQSPSQYLQTFRISLVSSFLASIFLGDFAPIDIADGSGMNLLDINTKNWDDRLLDICGKYSTNTCENDVKFGEELKAKLGYPESDGLKVLGNISDYFVKSYGFSSDCKIIPFTGDNPATLLSLQLSPGDVVISLGTSDTVLFYTKKPRPSLESHTLCHPINKDLYISMLCYKNGSLTREYVRDFYYNNCKRDNENDSNSAKWKWFNEILAASSPDPKKYGYYFVHQEIIPFAKGIYRFFKKNIVEDFKDMPESNIRTVVESQFMSMKLRVDQLLTDDKNVDKEFGLIKKVLVVGGASKNNEILQVLADVFGVQVWRFNATNSASLGAAIKARLAYSKFVNNNRLDININEMLEDGNELVAQPRQENTAIYKSMMKDYLELEQIVIGLQKIS</sequence>
<keyword evidence="10" id="KW-1185">Reference proteome</keyword>
<name>A0A397UA22_9GLOM</name>
<comment type="catalytic activity">
    <reaction evidence="5 6">
        <text>D-xylulose + ATP = D-xylulose 5-phosphate + ADP + H(+)</text>
        <dbReference type="Rhea" id="RHEA:10964"/>
        <dbReference type="ChEBI" id="CHEBI:15378"/>
        <dbReference type="ChEBI" id="CHEBI:17140"/>
        <dbReference type="ChEBI" id="CHEBI:30616"/>
        <dbReference type="ChEBI" id="CHEBI:57737"/>
        <dbReference type="ChEBI" id="CHEBI:456216"/>
        <dbReference type="EC" id="2.7.1.17"/>
    </reaction>
</comment>
<keyword evidence="3 6" id="KW-0808">Transferase</keyword>
<dbReference type="FunFam" id="3.30.420.40:FF:000118">
    <property type="entry name" value="Xylulose kinase 2"/>
    <property type="match status" value="1"/>
</dbReference>
<dbReference type="GO" id="GO:0005829">
    <property type="term" value="C:cytosol"/>
    <property type="evidence" value="ECO:0007669"/>
    <property type="project" value="TreeGrafter"/>
</dbReference>
<comment type="similarity">
    <text evidence="1 6">Belongs to the FGGY kinase family.</text>
</comment>
<dbReference type="OrthoDB" id="1728974at2759"/>
<dbReference type="Proteomes" id="UP000266673">
    <property type="component" value="Unassembled WGS sequence"/>
</dbReference>
<dbReference type="InterPro" id="IPR018485">
    <property type="entry name" value="FGGY_C"/>
</dbReference>
<comment type="function">
    <text evidence="6">Highly specific D-xylulose kinase which participates in the catabolism of xylose. Xylose is a major component of hemicelluloses such as xylan. Most fungi utilize D-xylose via three enzymatic reactions, xylose reductase (XR), xylitol dehydrogenase (XDH), and xylulokinase, to form xylulose 5-phosphate, which enters pentose phosphate pathway.</text>
</comment>
<dbReference type="Pfam" id="PF02782">
    <property type="entry name" value="FGGY_C"/>
    <property type="match status" value="1"/>
</dbReference>
<dbReference type="SUPFAM" id="SSF53067">
    <property type="entry name" value="Actin-like ATPase domain"/>
    <property type="match status" value="2"/>
</dbReference>
<reference evidence="9 10" key="1">
    <citation type="submission" date="2018-06" db="EMBL/GenBank/DDBJ databases">
        <title>Comparative genomics reveals the genomic features of Rhizophagus irregularis, R. cerebriforme, R. diaphanum and Gigaspora rosea, and their symbiotic lifestyle signature.</title>
        <authorList>
            <person name="Morin E."/>
            <person name="San Clemente H."/>
            <person name="Chen E.C.H."/>
            <person name="De La Providencia I."/>
            <person name="Hainaut M."/>
            <person name="Kuo A."/>
            <person name="Kohler A."/>
            <person name="Murat C."/>
            <person name="Tang N."/>
            <person name="Roy S."/>
            <person name="Loubradou J."/>
            <person name="Henrissat B."/>
            <person name="Grigoriev I.V."/>
            <person name="Corradi N."/>
            <person name="Roux C."/>
            <person name="Martin F.M."/>
        </authorList>
    </citation>
    <scope>NUCLEOTIDE SEQUENCE [LARGE SCALE GENOMIC DNA]</scope>
    <source>
        <strain evidence="9 10">DAOM 194757</strain>
    </source>
</reference>
<dbReference type="PANTHER" id="PTHR10196">
    <property type="entry name" value="SUGAR KINASE"/>
    <property type="match status" value="1"/>
</dbReference>
<evidence type="ECO:0000259" key="8">
    <source>
        <dbReference type="Pfam" id="PF02782"/>
    </source>
</evidence>
<dbReference type="InterPro" id="IPR042024">
    <property type="entry name" value="D-XK_euk"/>
</dbReference>
<dbReference type="PANTHER" id="PTHR10196:SF57">
    <property type="entry name" value="XYLULOSE KINASE"/>
    <property type="match status" value="1"/>
</dbReference>
<keyword evidence="2 6" id="KW-0859">Xylose metabolism</keyword>
<evidence type="ECO:0000256" key="6">
    <source>
        <dbReference type="RuleBase" id="RU367058"/>
    </source>
</evidence>
<evidence type="ECO:0000256" key="4">
    <source>
        <dbReference type="ARBA" id="ARBA00022777"/>
    </source>
</evidence>
<dbReference type="InterPro" id="IPR043129">
    <property type="entry name" value="ATPase_NBD"/>
</dbReference>
<dbReference type="EMBL" id="QKWP01001704">
    <property type="protein sequence ID" value="RIB07165.1"/>
    <property type="molecule type" value="Genomic_DNA"/>
</dbReference>
<evidence type="ECO:0000256" key="1">
    <source>
        <dbReference type="ARBA" id="ARBA00009156"/>
    </source>
</evidence>
<dbReference type="AlphaFoldDB" id="A0A397UA22"/>
<dbReference type="CDD" id="cd07776">
    <property type="entry name" value="ASKHA_NBD_FGGY_SpXK-like"/>
    <property type="match status" value="1"/>
</dbReference>
<dbReference type="GO" id="GO:0004856">
    <property type="term" value="F:D-xylulokinase activity"/>
    <property type="evidence" value="ECO:0007669"/>
    <property type="project" value="UniProtKB-UniRule"/>
</dbReference>
<protein>
    <recommendedName>
        <fullName evidence="6">Xylulose kinase</fullName>
        <ecNumber evidence="6">2.7.1.17</ecNumber>
    </recommendedName>
</protein>
<dbReference type="InterPro" id="IPR018484">
    <property type="entry name" value="FGGY_N"/>
</dbReference>
<dbReference type="Gene3D" id="3.30.420.40">
    <property type="match status" value="2"/>
</dbReference>
<keyword evidence="6" id="KW-0119">Carbohydrate metabolism</keyword>
<keyword evidence="6" id="KW-0067">ATP-binding</keyword>
<evidence type="ECO:0000256" key="2">
    <source>
        <dbReference type="ARBA" id="ARBA00022629"/>
    </source>
</evidence>
<evidence type="ECO:0000256" key="3">
    <source>
        <dbReference type="ARBA" id="ARBA00022679"/>
    </source>
</evidence>
<evidence type="ECO:0000313" key="9">
    <source>
        <dbReference type="EMBL" id="RIB07165.1"/>
    </source>
</evidence>
<gene>
    <name evidence="9" type="ORF">C2G38_1984780</name>
</gene>
<feature type="domain" description="Carbohydrate kinase FGGY N-terminal" evidence="7">
    <location>
        <begin position="138"/>
        <end position="245"/>
    </location>
</feature>
<dbReference type="GO" id="GO:0005524">
    <property type="term" value="F:ATP binding"/>
    <property type="evidence" value="ECO:0007669"/>
    <property type="project" value="UniProtKB-UniRule"/>
</dbReference>
<dbReference type="GO" id="GO:0005997">
    <property type="term" value="P:xylulose metabolic process"/>
    <property type="evidence" value="ECO:0007669"/>
    <property type="project" value="TreeGrafter"/>
</dbReference>
<evidence type="ECO:0000256" key="5">
    <source>
        <dbReference type="ARBA" id="ARBA00048885"/>
    </source>
</evidence>
<organism evidence="9 10">
    <name type="scientific">Gigaspora rosea</name>
    <dbReference type="NCBI Taxonomy" id="44941"/>
    <lineage>
        <taxon>Eukaryota</taxon>
        <taxon>Fungi</taxon>
        <taxon>Fungi incertae sedis</taxon>
        <taxon>Mucoromycota</taxon>
        <taxon>Glomeromycotina</taxon>
        <taxon>Glomeromycetes</taxon>
        <taxon>Diversisporales</taxon>
        <taxon>Gigasporaceae</taxon>
        <taxon>Gigaspora</taxon>
    </lineage>
</organism>
<dbReference type="Pfam" id="PF00370">
    <property type="entry name" value="FGGY_N"/>
    <property type="match status" value="1"/>
</dbReference>
<dbReference type="STRING" id="44941.A0A397UA22"/>
<keyword evidence="6" id="KW-0547">Nucleotide-binding</keyword>
<feature type="domain" description="Carbohydrate kinase FGGY C-terminal" evidence="8">
    <location>
        <begin position="318"/>
        <end position="521"/>
    </location>
</feature>
<proteinExistence type="inferred from homology"/>
<comment type="caution">
    <text evidence="9">The sequence shown here is derived from an EMBL/GenBank/DDBJ whole genome shotgun (WGS) entry which is preliminary data.</text>
</comment>